<dbReference type="OrthoDB" id="7702307at2"/>
<dbReference type="RefSeq" id="WP_133342512.1">
    <property type="nucleotide sequence ID" value="NZ_SMZO01000015.1"/>
</dbReference>
<dbReference type="GO" id="GO:0000976">
    <property type="term" value="F:transcription cis-regulatory region binding"/>
    <property type="evidence" value="ECO:0007669"/>
    <property type="project" value="TreeGrafter"/>
</dbReference>
<dbReference type="InterPro" id="IPR036388">
    <property type="entry name" value="WH-like_DNA-bd_sf"/>
</dbReference>
<organism evidence="6 7">
    <name type="scientific">Meridianimarinicoccus aquatilis</name>
    <dbReference type="NCBI Taxonomy" id="2552766"/>
    <lineage>
        <taxon>Bacteria</taxon>
        <taxon>Pseudomonadati</taxon>
        <taxon>Pseudomonadota</taxon>
        <taxon>Alphaproteobacteria</taxon>
        <taxon>Rhodobacterales</taxon>
        <taxon>Paracoccaceae</taxon>
        <taxon>Meridianimarinicoccus</taxon>
    </lineage>
</organism>
<dbReference type="PANTHER" id="PTHR30126:SF98">
    <property type="entry name" value="HTH-TYPE TRANSCRIPTIONAL ACTIVATOR BAUR"/>
    <property type="match status" value="1"/>
</dbReference>
<feature type="domain" description="HTH lysR-type" evidence="5">
    <location>
        <begin position="8"/>
        <end position="59"/>
    </location>
</feature>
<dbReference type="GO" id="GO:0003700">
    <property type="term" value="F:DNA-binding transcription factor activity"/>
    <property type="evidence" value="ECO:0007669"/>
    <property type="project" value="InterPro"/>
</dbReference>
<sequence>MLEDHQRRAIRALARFGSFREAADHLAISPASFSRHIKQAERAVGMTLFDRQRNGVRLTTAGREVLRLLDDFDGAVGSFEVGLRRLRDTGGDYLRIGCGPLPGRAIVSPILAELLRTQSGVRVAVRVDATKAPIDALRRGELDIALCDLTHTPDMSDLDLKIIAPKSIVFVARPDHPIHEQGPVELAAVLRLPMASPYLHKHWRVSIARILGNDEAAWETVNRLPVFECDDYALLTDLTGRTNMVCGGVAEAFAEHESLGLLRRIDMREEMTWNICAARRKGGIFPAQQAFWDAMVDLYAAD</sequence>
<dbReference type="PROSITE" id="PS50931">
    <property type="entry name" value="HTH_LYSR"/>
    <property type="match status" value="1"/>
</dbReference>
<dbReference type="AlphaFoldDB" id="A0A4R6AXQ1"/>
<proteinExistence type="inferred from homology"/>
<dbReference type="InterPro" id="IPR005119">
    <property type="entry name" value="LysR_subst-bd"/>
</dbReference>
<reference evidence="6 7" key="1">
    <citation type="submission" date="2019-03" db="EMBL/GenBank/DDBJ databases">
        <title>Rhodobacteraceae bacterium SM1902, a new member of the family Rhodobacteraceae isolated from Yantai.</title>
        <authorList>
            <person name="Sun Y."/>
        </authorList>
    </citation>
    <scope>NUCLEOTIDE SEQUENCE [LARGE SCALE GENOMIC DNA]</scope>
    <source>
        <strain evidence="6 7">SM1902</strain>
    </source>
</reference>
<dbReference type="SUPFAM" id="SSF53850">
    <property type="entry name" value="Periplasmic binding protein-like II"/>
    <property type="match status" value="1"/>
</dbReference>
<evidence type="ECO:0000313" key="6">
    <source>
        <dbReference type="EMBL" id="TDL89007.1"/>
    </source>
</evidence>
<dbReference type="Pfam" id="PF00126">
    <property type="entry name" value="HTH_1"/>
    <property type="match status" value="1"/>
</dbReference>
<dbReference type="Gene3D" id="1.10.10.10">
    <property type="entry name" value="Winged helix-like DNA-binding domain superfamily/Winged helix DNA-binding domain"/>
    <property type="match status" value="1"/>
</dbReference>
<accession>A0A4R6AXQ1</accession>
<name>A0A4R6AXQ1_9RHOB</name>
<keyword evidence="3" id="KW-0238">DNA-binding</keyword>
<keyword evidence="7" id="KW-1185">Reference proteome</keyword>
<gene>
    <name evidence="6" type="ORF">E2L05_08610</name>
</gene>
<evidence type="ECO:0000256" key="2">
    <source>
        <dbReference type="ARBA" id="ARBA00023015"/>
    </source>
</evidence>
<evidence type="ECO:0000256" key="3">
    <source>
        <dbReference type="ARBA" id="ARBA00023125"/>
    </source>
</evidence>
<keyword evidence="2" id="KW-0805">Transcription regulation</keyword>
<dbReference type="Pfam" id="PF03466">
    <property type="entry name" value="LysR_substrate"/>
    <property type="match status" value="1"/>
</dbReference>
<protein>
    <submittedName>
        <fullName evidence="6">LysR family transcriptional regulator</fullName>
    </submittedName>
</protein>
<dbReference type="EMBL" id="SMZO01000015">
    <property type="protein sequence ID" value="TDL89007.1"/>
    <property type="molecule type" value="Genomic_DNA"/>
</dbReference>
<evidence type="ECO:0000259" key="5">
    <source>
        <dbReference type="PROSITE" id="PS50931"/>
    </source>
</evidence>
<keyword evidence="4" id="KW-0804">Transcription</keyword>
<dbReference type="Proteomes" id="UP000294562">
    <property type="component" value="Unassembled WGS sequence"/>
</dbReference>
<evidence type="ECO:0000256" key="4">
    <source>
        <dbReference type="ARBA" id="ARBA00023163"/>
    </source>
</evidence>
<evidence type="ECO:0000256" key="1">
    <source>
        <dbReference type="ARBA" id="ARBA00009437"/>
    </source>
</evidence>
<evidence type="ECO:0000313" key="7">
    <source>
        <dbReference type="Proteomes" id="UP000294562"/>
    </source>
</evidence>
<dbReference type="InterPro" id="IPR000847">
    <property type="entry name" value="LysR_HTH_N"/>
</dbReference>
<comment type="similarity">
    <text evidence="1">Belongs to the LysR transcriptional regulatory family.</text>
</comment>
<dbReference type="InterPro" id="IPR036390">
    <property type="entry name" value="WH_DNA-bd_sf"/>
</dbReference>
<comment type="caution">
    <text evidence="6">The sequence shown here is derived from an EMBL/GenBank/DDBJ whole genome shotgun (WGS) entry which is preliminary data.</text>
</comment>
<dbReference type="PANTHER" id="PTHR30126">
    <property type="entry name" value="HTH-TYPE TRANSCRIPTIONAL REGULATOR"/>
    <property type="match status" value="1"/>
</dbReference>
<dbReference type="Gene3D" id="3.40.190.290">
    <property type="match status" value="1"/>
</dbReference>
<dbReference type="SUPFAM" id="SSF46785">
    <property type="entry name" value="Winged helix' DNA-binding domain"/>
    <property type="match status" value="1"/>
</dbReference>